<dbReference type="InterPro" id="IPR037131">
    <property type="entry name" value="Homeo_prospero_dom_sf"/>
</dbReference>
<evidence type="ECO:0000256" key="1">
    <source>
        <dbReference type="ARBA" id="ARBA00004123"/>
    </source>
</evidence>
<dbReference type="PANTHER" id="PTHR12198:SF0">
    <property type="entry name" value="HOMEOBOX PROTEIN PROSPERO"/>
    <property type="match status" value="1"/>
</dbReference>
<keyword evidence="5" id="KW-0371">Homeobox</keyword>
<dbReference type="InterPro" id="IPR009057">
    <property type="entry name" value="Homeodomain-like_sf"/>
</dbReference>
<dbReference type="GO" id="GO:0048468">
    <property type="term" value="P:cell development"/>
    <property type="evidence" value="ECO:0007669"/>
    <property type="project" value="UniProtKB-ARBA"/>
</dbReference>
<feature type="region of interest" description="Disordered" evidence="8">
    <location>
        <begin position="274"/>
        <end position="369"/>
    </location>
</feature>
<keyword evidence="2" id="KW-0217">Developmental protein</keyword>
<dbReference type="GO" id="GO:0005634">
    <property type="term" value="C:nucleus"/>
    <property type="evidence" value="ECO:0007669"/>
    <property type="project" value="UniProtKB-SubCell"/>
</dbReference>
<feature type="compositionally biased region" description="Basic and acidic residues" evidence="8">
    <location>
        <begin position="274"/>
        <end position="287"/>
    </location>
</feature>
<feature type="domain" description="Prospero" evidence="9">
    <location>
        <begin position="770"/>
        <end position="928"/>
    </location>
</feature>
<sequence length="930" mass="105193">MRRMSSLEASSGLQSHNTTCRSVKQGRRNSVVETVGEGPTSLTGLENRPGEYQGIFQPREGYQSLQQQNTTASCPGSYPLVSLDFKSHLQVGQRIYQDDTGVGYTTMRESMETCTESESQLCRPSEHGMHLTQSSDEDSQPAENNNKCLQQDKLHEAAGALSKHRDRLGTGLPSETSKLLKDILQHKDRRLRDNNNSLKALMVNGEGKDSSDLIAQLLKNNSSFNTSPMMDDRDGSSRLAAVADSESDSDQESYSGRCQFTGEEDIAEIEAMEGDMKDSSGDERRWGSDSYDVVGQSGKECDSVEAKRARVENIITSMRPSPSGLGGDAGSQLSPDMRRPKRKQYQPQQHDSKHTPTTHSSPKYRKVEERDKLKEQLKHLQKTLHQMQRQYDLFDEEDKMAGQSSSRLNKDSKYIDLLSDTLLIKREDTEPCRNVNFNPSGFDANRIIKQATKLVHAQERSNKDCVSVEKEGLKDLASMLKCEIVDAVGSAIDGVVTRFLQTSPKTQKNDNHTSSSTKNVEKENKPAEDMTPRPSEVPTISAAQETDSIRENRASKPPKVHDKPEKFDKYDRFESKPYLDTPMRGFLDMARAHQNHSHLSPYPHLSYYLPSPIHHPPSLMFGVEPEQTEALPLVVSTPKKKRTKVTDTRLSPRAARALLQESVPMSGHSDMQMSRHSPGSYPHVFPMLPTTVAIPNPGLQHSDILRFYEEQRAFQEANHSSTQSPLQADQGSPGASHISASEGAHLSNGKREQDSYSPNEMSYDPSYHMTITLTPMHLRKAKLMFFYVRYPSSAILKMYFPDIKFNKNNTAQLVKWFSNFREFFYIQMEKYSRQAIAEGVKTGEDLVVTLDSELYRVLNLHYNRNNQLDVPESFRMVVQGTLREFFKSIYGGKDTEQSWKKSIYKVIARMDDIIPEYFKSPNWMEQLGEM</sequence>
<dbReference type="PANTHER" id="PTHR12198">
    <property type="entry name" value="HOMEOBOX PROTEIN PROSPERO/PROX-1/CEH-26"/>
    <property type="match status" value="1"/>
</dbReference>
<feature type="region of interest" description="Disordered" evidence="8">
    <location>
        <begin position="715"/>
        <end position="761"/>
    </location>
</feature>
<dbReference type="GO" id="GO:0010001">
    <property type="term" value="P:glial cell differentiation"/>
    <property type="evidence" value="ECO:0007669"/>
    <property type="project" value="UniProtKB-ARBA"/>
</dbReference>
<dbReference type="InterPro" id="IPR023082">
    <property type="entry name" value="Homeo_prospero_dom"/>
</dbReference>
<evidence type="ECO:0000256" key="7">
    <source>
        <dbReference type="ARBA" id="ARBA00023242"/>
    </source>
</evidence>
<evidence type="ECO:0000256" key="8">
    <source>
        <dbReference type="SAM" id="MobiDB-lite"/>
    </source>
</evidence>
<organism evidence="10">
    <name type="scientific">Leptochiton asellus</name>
    <dbReference type="NCBI Taxonomy" id="211853"/>
    <lineage>
        <taxon>Eukaryota</taxon>
        <taxon>Metazoa</taxon>
        <taxon>Spiralia</taxon>
        <taxon>Lophotrochozoa</taxon>
        <taxon>Mollusca</taxon>
        <taxon>Polyplacophora</taxon>
        <taxon>Neoloricata</taxon>
        <taxon>Lepidopleurida</taxon>
        <taxon>Lepidopleuridae</taxon>
        <taxon>Leptochiton</taxon>
    </lineage>
</organism>
<evidence type="ECO:0000259" key="9">
    <source>
        <dbReference type="PROSITE" id="PS51818"/>
    </source>
</evidence>
<evidence type="ECO:0000256" key="3">
    <source>
        <dbReference type="ARBA" id="ARBA00023015"/>
    </source>
</evidence>
<name>A0A110AID8_9MOLL</name>
<dbReference type="GO" id="GO:0000978">
    <property type="term" value="F:RNA polymerase II cis-regulatory region sequence-specific DNA binding"/>
    <property type="evidence" value="ECO:0007669"/>
    <property type="project" value="TreeGrafter"/>
</dbReference>
<feature type="compositionally biased region" description="Polar residues" evidence="8">
    <location>
        <begin position="503"/>
        <end position="518"/>
    </location>
</feature>
<keyword evidence="3" id="KW-0805">Transcription regulation</keyword>
<feature type="compositionally biased region" description="Polar residues" evidence="8">
    <location>
        <begin position="717"/>
        <end position="730"/>
    </location>
</feature>
<reference evidence="10" key="1">
    <citation type="journal article" date="2015" name="Evodevo">
        <title>Posterior eyespots in larval chitons have a molecular identity similar to anterior cerebral eyes in other bilaterians.</title>
        <authorList>
            <person name="Voecking O."/>
            <person name="Kourtesis I."/>
            <person name="Hausen H."/>
        </authorList>
    </citation>
    <scope>NUCLEOTIDE SEQUENCE</scope>
</reference>
<feature type="region of interest" description="Disordered" evidence="8">
    <location>
        <begin position="1"/>
        <end position="54"/>
    </location>
</feature>
<evidence type="ECO:0000256" key="6">
    <source>
        <dbReference type="ARBA" id="ARBA00023163"/>
    </source>
</evidence>
<feature type="region of interest" description="Disordered" evidence="8">
    <location>
        <begin position="222"/>
        <end position="257"/>
    </location>
</feature>
<dbReference type="AlphaFoldDB" id="A0A110AID8"/>
<dbReference type="PROSITE" id="PS51818">
    <property type="entry name" value="HOMEO_PROSPERO"/>
    <property type="match status" value="1"/>
</dbReference>
<feature type="region of interest" description="Disordered" evidence="8">
    <location>
        <begin position="503"/>
        <end position="573"/>
    </location>
</feature>
<feature type="compositionally biased region" description="Basic and acidic residues" evidence="8">
    <location>
        <begin position="519"/>
        <end position="531"/>
    </location>
</feature>
<dbReference type="EMBL" id="KU193730">
    <property type="protein sequence ID" value="AMB26740.1"/>
    <property type="molecule type" value="mRNA"/>
</dbReference>
<dbReference type="Pfam" id="PF05044">
    <property type="entry name" value="HPD"/>
    <property type="match status" value="1"/>
</dbReference>
<evidence type="ECO:0000256" key="4">
    <source>
        <dbReference type="ARBA" id="ARBA00023125"/>
    </source>
</evidence>
<proteinExistence type="evidence at transcript level"/>
<feature type="compositionally biased region" description="Polar residues" evidence="8">
    <location>
        <begin position="7"/>
        <end position="22"/>
    </location>
</feature>
<feature type="compositionally biased region" description="Basic and acidic residues" evidence="8">
    <location>
        <begin position="299"/>
        <end position="311"/>
    </location>
</feature>
<evidence type="ECO:0000256" key="2">
    <source>
        <dbReference type="ARBA" id="ARBA00022473"/>
    </source>
</evidence>
<protein>
    <submittedName>
        <fullName evidence="10">Prospero</fullName>
    </submittedName>
</protein>
<feature type="region of interest" description="Disordered" evidence="8">
    <location>
        <begin position="115"/>
        <end position="145"/>
    </location>
</feature>
<dbReference type="FunFam" id="1.10.10.500:FF:000002">
    <property type="entry name" value="Prospero homeobox 3"/>
    <property type="match status" value="1"/>
</dbReference>
<dbReference type="Gene3D" id="1.10.10.500">
    <property type="entry name" value="Homeo-prospero domain"/>
    <property type="match status" value="1"/>
</dbReference>
<feature type="compositionally biased region" description="Basic and acidic residues" evidence="8">
    <location>
        <begin position="547"/>
        <end position="573"/>
    </location>
</feature>
<keyword evidence="4" id="KW-0238">DNA-binding</keyword>
<keyword evidence="6" id="KW-0804">Transcription</keyword>
<accession>A0A110AID8</accession>
<comment type="subcellular location">
    <subcellularLocation>
        <location evidence="1">Nucleus</location>
    </subcellularLocation>
</comment>
<evidence type="ECO:0000313" key="10">
    <source>
        <dbReference type="EMBL" id="AMB26740.1"/>
    </source>
</evidence>
<dbReference type="InterPro" id="IPR039350">
    <property type="entry name" value="Prospero_homeodomain"/>
</dbReference>
<dbReference type="GO" id="GO:0000981">
    <property type="term" value="F:DNA-binding transcription factor activity, RNA polymerase II-specific"/>
    <property type="evidence" value="ECO:0007669"/>
    <property type="project" value="TreeGrafter"/>
</dbReference>
<keyword evidence="7" id="KW-0539">Nucleus</keyword>
<evidence type="ECO:0000256" key="5">
    <source>
        <dbReference type="ARBA" id="ARBA00023155"/>
    </source>
</evidence>
<dbReference type="SUPFAM" id="SSF46689">
    <property type="entry name" value="Homeodomain-like"/>
    <property type="match status" value="1"/>
</dbReference>